<dbReference type="GO" id="GO:0003676">
    <property type="term" value="F:nucleic acid binding"/>
    <property type="evidence" value="ECO:0007669"/>
    <property type="project" value="InterPro"/>
</dbReference>
<evidence type="ECO:0000313" key="6">
    <source>
        <dbReference type="Proteomes" id="UP000005753"/>
    </source>
</evidence>
<dbReference type="eggNOG" id="COG5018">
    <property type="taxonomic scope" value="Bacteria"/>
</dbReference>
<evidence type="ECO:0000256" key="3">
    <source>
        <dbReference type="ARBA" id="ARBA00022839"/>
    </source>
</evidence>
<name>I5AUH2_EUBC6</name>
<feature type="domain" description="Exonuclease" evidence="4">
    <location>
        <begin position="2"/>
        <end position="184"/>
    </location>
</feature>
<dbReference type="InterPro" id="IPR036397">
    <property type="entry name" value="RNaseH_sf"/>
</dbReference>
<dbReference type="InterPro" id="IPR012337">
    <property type="entry name" value="RNaseH-like_sf"/>
</dbReference>
<dbReference type="HOGENOM" id="CLU_037266_3_0_9"/>
<reference evidence="5 6" key="1">
    <citation type="submission" date="2010-08" db="EMBL/GenBank/DDBJ databases">
        <authorList>
            <consortium name="US DOE Joint Genome Institute (JGI-PGF)"/>
            <person name="Lucas S."/>
            <person name="Copeland A."/>
            <person name="Lapidus A."/>
            <person name="Cheng J.-F."/>
            <person name="Bruce D."/>
            <person name="Goodwin L."/>
            <person name="Pitluck S."/>
            <person name="Land M.L."/>
            <person name="Hauser L."/>
            <person name="Chang Y.-J."/>
            <person name="Anderson I.J."/>
            <person name="Johnson E."/>
            <person name="Mulhopadhyay B."/>
            <person name="Kyrpides N."/>
            <person name="Woyke T.J."/>
        </authorList>
    </citation>
    <scope>NUCLEOTIDE SEQUENCE [LARGE SCALE GENOMIC DNA]</scope>
    <source>
        <strain evidence="5 6">6</strain>
    </source>
</reference>
<keyword evidence="3 5" id="KW-0269">Exonuclease</keyword>
<reference evidence="5 6" key="2">
    <citation type="submission" date="2012-02" db="EMBL/GenBank/DDBJ databases">
        <title>Improved High-Quality Draft sequence of Eubacterium cellulosolvens 6.</title>
        <authorList>
            <consortium name="US DOE Joint Genome Institute"/>
            <person name="Lucas S."/>
            <person name="Han J."/>
            <person name="Lapidus A."/>
            <person name="Cheng J.-F."/>
            <person name="Goodwin L."/>
            <person name="Pitluck S."/>
            <person name="Peters L."/>
            <person name="Mikhailova N."/>
            <person name="Gu W."/>
            <person name="Detter J.C."/>
            <person name="Han C."/>
            <person name="Tapia R."/>
            <person name="Land M."/>
            <person name="Hauser L."/>
            <person name="Kyrpides N."/>
            <person name="Ivanova N."/>
            <person name="Pagani I."/>
            <person name="Johnson E."/>
            <person name="Mukhopadhyay B."/>
            <person name="Anderson I."/>
            <person name="Woyke T."/>
        </authorList>
    </citation>
    <scope>NUCLEOTIDE SEQUENCE [LARGE SCALE GENOMIC DNA]</scope>
    <source>
        <strain evidence="5 6">6</strain>
    </source>
</reference>
<dbReference type="Proteomes" id="UP000005753">
    <property type="component" value="Chromosome"/>
</dbReference>
<organism evidence="5 6">
    <name type="scientific">Eubacterium cellulosolvens (strain ATCC 43171 / JCM 9499 / 6)</name>
    <name type="common">Cillobacterium cellulosolvens</name>
    <dbReference type="NCBI Taxonomy" id="633697"/>
    <lineage>
        <taxon>Bacteria</taxon>
        <taxon>Bacillati</taxon>
        <taxon>Bacillota</taxon>
        <taxon>Clostridia</taxon>
        <taxon>Eubacteriales</taxon>
        <taxon>Eubacteriaceae</taxon>
        <taxon>Eubacterium</taxon>
    </lineage>
</organism>
<gene>
    <name evidence="5" type="ORF">EubceDRAFT1_1663</name>
</gene>
<dbReference type="PANTHER" id="PTHR23044:SF61">
    <property type="entry name" value="3'-5' EXORIBONUCLEASE 1-RELATED"/>
    <property type="match status" value="1"/>
</dbReference>
<dbReference type="InterPro" id="IPR047201">
    <property type="entry name" value="ERI-1_3'hExo-like"/>
</dbReference>
<evidence type="ECO:0000256" key="1">
    <source>
        <dbReference type="ARBA" id="ARBA00022722"/>
    </source>
</evidence>
<dbReference type="InterPro" id="IPR051274">
    <property type="entry name" value="3-5_Exoribonuclease"/>
</dbReference>
<keyword evidence="1" id="KW-0540">Nuclease</keyword>
<dbReference type="SMART" id="SM00479">
    <property type="entry name" value="EXOIII"/>
    <property type="match status" value="1"/>
</dbReference>
<accession>I5AUH2</accession>
<keyword evidence="2" id="KW-0378">Hydrolase</keyword>
<dbReference type="GO" id="GO:0000175">
    <property type="term" value="F:3'-5'-RNA exonuclease activity"/>
    <property type="evidence" value="ECO:0007669"/>
    <property type="project" value="InterPro"/>
</dbReference>
<sequence>MNYIVFDLEWNQSPHGKSRENPRLPFEIIEIGAVKLDHERNIVDTWQKVIRPTVYKTLNYRTREIVHIDKKELDAGTYFPDAVREFLTWAGHDSIFCTWGTVDLPELQRNMKFYNILKLLKGPMHYYDVQKLFAVQYEDMNSRKSLEYGIDYLKLEKQEAFHRALVDAKYTAQIFQTIDLDVMLAYDSIDVYQNPKSKTEEIHMVYNGYTKYISREFHDKEAAMRDPEVLGSYCCICGKKARKRMHWFSVNARNYYCVAECKDHGLLKGKIRMKHADSGKVYIEKTIKISSQPEVESIRAKREELRARRRKKRRETAAQS</sequence>
<evidence type="ECO:0000259" key="4">
    <source>
        <dbReference type="SMART" id="SM00479"/>
    </source>
</evidence>
<dbReference type="SUPFAM" id="SSF53098">
    <property type="entry name" value="Ribonuclease H-like"/>
    <property type="match status" value="1"/>
</dbReference>
<protein>
    <submittedName>
        <fullName evidence="5">Inhibitor of the KinA pathway to sporulation, predicted exonuclease</fullName>
    </submittedName>
</protein>
<dbReference type="OrthoDB" id="159416at2"/>
<dbReference type="PANTHER" id="PTHR23044">
    <property type="entry name" value="3'-5' EXONUCLEASE ERI1-RELATED"/>
    <property type="match status" value="1"/>
</dbReference>
<dbReference type="EMBL" id="CM001487">
    <property type="protein sequence ID" value="EIM57445.1"/>
    <property type="molecule type" value="Genomic_DNA"/>
</dbReference>
<dbReference type="InterPro" id="IPR013520">
    <property type="entry name" value="Ribonucl_H"/>
</dbReference>
<dbReference type="STRING" id="633697.EubceDRAFT1_1663"/>
<evidence type="ECO:0000313" key="5">
    <source>
        <dbReference type="EMBL" id="EIM57445.1"/>
    </source>
</evidence>
<evidence type="ECO:0000256" key="2">
    <source>
        <dbReference type="ARBA" id="ARBA00022801"/>
    </source>
</evidence>
<keyword evidence="6" id="KW-1185">Reference proteome</keyword>
<proteinExistence type="predicted"/>
<dbReference type="Gene3D" id="3.30.420.10">
    <property type="entry name" value="Ribonuclease H-like superfamily/Ribonuclease H"/>
    <property type="match status" value="1"/>
</dbReference>
<dbReference type="Pfam" id="PF00929">
    <property type="entry name" value="RNase_T"/>
    <property type="match status" value="1"/>
</dbReference>
<dbReference type="CDD" id="cd06133">
    <property type="entry name" value="ERI-1_3'hExo_like"/>
    <property type="match status" value="1"/>
</dbReference>
<dbReference type="AlphaFoldDB" id="I5AUH2"/>